<dbReference type="InterPro" id="IPR043733">
    <property type="entry name" value="DUF5677"/>
</dbReference>
<dbReference type="Proteomes" id="UP000253908">
    <property type="component" value="Chromosome"/>
</dbReference>
<dbReference type="KEGG" id="ocn:CUC15_03900"/>
<protein>
    <submittedName>
        <fullName evidence="1">Uncharacterized protein</fullName>
    </submittedName>
</protein>
<accession>A0A345PDT0</accession>
<dbReference type="AlphaFoldDB" id="A0A345PDT0"/>
<evidence type="ECO:0000313" key="2">
    <source>
        <dbReference type="Proteomes" id="UP000253908"/>
    </source>
</evidence>
<evidence type="ECO:0000313" key="1">
    <source>
        <dbReference type="EMBL" id="AXI08160.1"/>
    </source>
</evidence>
<reference evidence="2" key="1">
    <citation type="submission" date="2017-11" db="EMBL/GenBank/DDBJ databases">
        <authorList>
            <person name="Zhu W."/>
        </authorList>
    </citation>
    <scope>NUCLEOTIDE SEQUENCE [LARGE SCALE GENOMIC DNA]</scope>
    <source>
        <strain evidence="2">160</strain>
    </source>
</reference>
<dbReference type="Pfam" id="PF18928">
    <property type="entry name" value="DUF5677"/>
    <property type="match status" value="1"/>
</dbReference>
<dbReference type="EMBL" id="CP024848">
    <property type="protein sequence ID" value="AXI08160.1"/>
    <property type="molecule type" value="Genomic_DNA"/>
</dbReference>
<sequence>MEIELNEIEKEFSNYIQRLENNFDDLLSNKAEEYDQPLYLLKTYYFYMSFIADKKLLNKRHHTDKILCAKTSTDIFGIYNCLKSGLIYQALVIFRGLVETNVTTQFIYQDYNYRSQLYYNHKYMEKYQQYSKNPDSVPNYEVETIKKKYHEIKHKYQYNRQWYTKLLRNIIKKNKELEKKYPNPSIRAMADVAGMLQEYDSMYSAMSKATHGSALLEHLFIQDNRLTTSPYFEKSWFNSILGLSIQNGHNVLKTILEHDKSIDTMYIEFSNELLFYALFQGSD</sequence>
<dbReference type="OrthoDB" id="9843378at2"/>
<keyword evidence="2" id="KW-1185">Reference proteome</keyword>
<gene>
    <name evidence="1" type="ORF">CUC15_03900</name>
</gene>
<proteinExistence type="predicted"/>
<organism evidence="1 2">
    <name type="scientific">Oceanobacillus zhaokaii</name>
    <dbReference type="NCBI Taxonomy" id="2052660"/>
    <lineage>
        <taxon>Bacteria</taxon>
        <taxon>Bacillati</taxon>
        <taxon>Bacillota</taxon>
        <taxon>Bacilli</taxon>
        <taxon>Bacillales</taxon>
        <taxon>Bacillaceae</taxon>
        <taxon>Oceanobacillus</taxon>
    </lineage>
</organism>
<name>A0A345PDT0_9BACI</name>
<dbReference type="RefSeq" id="WP_114915453.1">
    <property type="nucleotide sequence ID" value="NZ_CP024848.1"/>
</dbReference>